<keyword evidence="4" id="KW-1185">Reference proteome</keyword>
<dbReference type="HOGENOM" id="CLU_909224_0_0_1"/>
<dbReference type="AlphaFoldDB" id="J4G074"/>
<feature type="region of interest" description="Disordered" evidence="1">
    <location>
        <begin position="135"/>
        <end position="158"/>
    </location>
</feature>
<dbReference type="RefSeq" id="XP_012177706.1">
    <property type="nucleotide sequence ID" value="XM_012322316.1"/>
</dbReference>
<dbReference type="GeneID" id="24093334"/>
<evidence type="ECO:0000256" key="2">
    <source>
        <dbReference type="SAM" id="Phobius"/>
    </source>
</evidence>
<proteinExistence type="predicted"/>
<dbReference type="EMBL" id="HE796883">
    <property type="protein sequence ID" value="CCL98423.1"/>
    <property type="molecule type" value="Genomic_DNA"/>
</dbReference>
<evidence type="ECO:0000313" key="4">
    <source>
        <dbReference type="Proteomes" id="UP000006352"/>
    </source>
</evidence>
<keyword evidence="2" id="KW-0472">Membrane</keyword>
<gene>
    <name evidence="3" type="ORF">FIBRA_00420</name>
</gene>
<feature type="region of interest" description="Disordered" evidence="1">
    <location>
        <begin position="1"/>
        <end position="84"/>
    </location>
</feature>
<feature type="compositionally biased region" description="Polar residues" evidence="1">
    <location>
        <begin position="66"/>
        <end position="84"/>
    </location>
</feature>
<evidence type="ECO:0000313" key="3">
    <source>
        <dbReference type="EMBL" id="CCL98423.1"/>
    </source>
</evidence>
<keyword evidence="2" id="KW-1133">Transmembrane helix</keyword>
<feature type="compositionally biased region" description="Low complexity" evidence="1">
    <location>
        <begin position="1"/>
        <end position="14"/>
    </location>
</feature>
<name>J4G074_9APHY</name>
<organism evidence="3 4">
    <name type="scientific">Fibroporia radiculosa</name>
    <dbReference type="NCBI Taxonomy" id="599839"/>
    <lineage>
        <taxon>Eukaryota</taxon>
        <taxon>Fungi</taxon>
        <taxon>Dikarya</taxon>
        <taxon>Basidiomycota</taxon>
        <taxon>Agaricomycotina</taxon>
        <taxon>Agaricomycetes</taxon>
        <taxon>Polyporales</taxon>
        <taxon>Fibroporiaceae</taxon>
        <taxon>Fibroporia</taxon>
    </lineage>
</organism>
<evidence type="ECO:0000256" key="1">
    <source>
        <dbReference type="SAM" id="MobiDB-lite"/>
    </source>
</evidence>
<feature type="transmembrane region" description="Helical" evidence="2">
    <location>
        <begin position="271"/>
        <end position="293"/>
    </location>
</feature>
<keyword evidence="2" id="KW-0812">Transmembrane</keyword>
<dbReference type="Proteomes" id="UP000006352">
    <property type="component" value="Unassembled WGS sequence"/>
</dbReference>
<protein>
    <submittedName>
        <fullName evidence="3">Uncharacterized protein</fullName>
    </submittedName>
</protein>
<sequence>MSTPTTSLSQTPSPNVQAGFRKAGMPAHPPIPGTSSSAHRPSKRNRDEDEEAVVSSFRTGSKRTKTSTGLPRWPSSTTNSSAKQVITDPDEWLEALQLPNTPFTCKLEGANNHELCSGIIPGTIMGVRDHVRGCASGSSVKRDGKANSKSSTKGKARKVTKKKEEIVCHWMLDDRTRCSCTVSTVHEYGRHIFTKHGPGAEYMLRCKACGWTKNGRKDEGARHVRTFFIFHVLVLTTHRLRPAMVKESILGSLPAFGIIERVGLNAGYKHVPSPITCGMGFFLAIVPFFLTVARSNDPKQSNRDLD</sequence>
<dbReference type="InParanoid" id="J4G074"/>
<accession>J4G074</accession>
<reference evidence="3 4" key="1">
    <citation type="journal article" date="2012" name="Appl. Environ. Microbiol.">
        <title>Short-read sequencing for genomic analysis of the brown rot fungus Fibroporia radiculosa.</title>
        <authorList>
            <person name="Tang J.D."/>
            <person name="Perkins A.D."/>
            <person name="Sonstegard T.S."/>
            <person name="Schroeder S.G."/>
            <person name="Burgess S.C."/>
            <person name="Diehl S.V."/>
        </authorList>
    </citation>
    <scope>NUCLEOTIDE SEQUENCE [LARGE SCALE GENOMIC DNA]</scope>
    <source>
        <strain evidence="3 4">TFFH 294</strain>
    </source>
</reference>